<comment type="caution">
    <text evidence="1">The sequence shown here is derived from an EMBL/GenBank/DDBJ whole genome shotgun (WGS) entry which is preliminary data.</text>
</comment>
<dbReference type="Proteomes" id="UP001328107">
    <property type="component" value="Unassembled WGS sequence"/>
</dbReference>
<evidence type="ECO:0000313" key="1">
    <source>
        <dbReference type="EMBL" id="GMR34569.1"/>
    </source>
</evidence>
<sequence>MVNLNLPGNGMSRPISPISRMCIRLTLSDRSKLVSQQLLLVLNRSNPSSLPVSYALPRTSEKRSYRHFRHDEGSIHFPSSLLHLAGLRLFA</sequence>
<gene>
    <name evidence="1" type="ORF">PMAYCL1PPCAC_04764</name>
</gene>
<reference evidence="2" key="1">
    <citation type="submission" date="2022-10" db="EMBL/GenBank/DDBJ databases">
        <title>Genome assembly of Pristionchus species.</title>
        <authorList>
            <person name="Yoshida K."/>
            <person name="Sommer R.J."/>
        </authorList>
    </citation>
    <scope>NUCLEOTIDE SEQUENCE [LARGE SCALE GENOMIC DNA]</scope>
    <source>
        <strain evidence="2">RS5460</strain>
    </source>
</reference>
<proteinExistence type="predicted"/>
<protein>
    <submittedName>
        <fullName evidence="1">Uncharacterized protein</fullName>
    </submittedName>
</protein>
<dbReference type="EMBL" id="BTRK01000002">
    <property type="protein sequence ID" value="GMR34569.1"/>
    <property type="molecule type" value="Genomic_DNA"/>
</dbReference>
<name>A0AAN4Z761_9BILA</name>
<accession>A0AAN4Z761</accession>
<organism evidence="1 2">
    <name type="scientific">Pristionchus mayeri</name>
    <dbReference type="NCBI Taxonomy" id="1317129"/>
    <lineage>
        <taxon>Eukaryota</taxon>
        <taxon>Metazoa</taxon>
        <taxon>Ecdysozoa</taxon>
        <taxon>Nematoda</taxon>
        <taxon>Chromadorea</taxon>
        <taxon>Rhabditida</taxon>
        <taxon>Rhabditina</taxon>
        <taxon>Diplogasteromorpha</taxon>
        <taxon>Diplogasteroidea</taxon>
        <taxon>Neodiplogasteridae</taxon>
        <taxon>Pristionchus</taxon>
    </lineage>
</organism>
<feature type="non-terminal residue" evidence="1">
    <location>
        <position position="91"/>
    </location>
</feature>
<keyword evidence="2" id="KW-1185">Reference proteome</keyword>
<dbReference type="AlphaFoldDB" id="A0AAN4Z761"/>
<evidence type="ECO:0000313" key="2">
    <source>
        <dbReference type="Proteomes" id="UP001328107"/>
    </source>
</evidence>